<protein>
    <recommendedName>
        <fullName evidence="2">Altered inheritance of mitochondria protein 6</fullName>
    </recommendedName>
</protein>
<evidence type="ECO:0000256" key="1">
    <source>
        <dbReference type="ARBA" id="ARBA00008858"/>
    </source>
</evidence>
<evidence type="ECO:0000313" key="6">
    <source>
        <dbReference type="Proteomes" id="UP000076552"/>
    </source>
</evidence>
<feature type="region of interest" description="Disordered" evidence="3">
    <location>
        <begin position="36"/>
        <end position="55"/>
    </location>
</feature>
<keyword evidence="4" id="KW-1133">Transmembrane helix</keyword>
<dbReference type="Proteomes" id="UP000076552">
    <property type="component" value="Unassembled WGS sequence"/>
</dbReference>
<evidence type="ECO:0000256" key="3">
    <source>
        <dbReference type="SAM" id="MobiDB-lite"/>
    </source>
</evidence>
<keyword evidence="4" id="KW-0812">Transmembrane</keyword>
<evidence type="ECO:0000256" key="4">
    <source>
        <dbReference type="SAM" id="Phobius"/>
    </source>
</evidence>
<evidence type="ECO:0000313" key="5">
    <source>
        <dbReference type="EMBL" id="KZL66387.1"/>
    </source>
</evidence>
<reference evidence="5 6" key="1">
    <citation type="submission" date="2015-06" db="EMBL/GenBank/DDBJ databases">
        <title>Survival trade-offs in plant roots during colonization by closely related pathogenic and mutualistic fungi.</title>
        <authorList>
            <person name="Hacquard S."/>
            <person name="Kracher B."/>
            <person name="Hiruma K."/>
            <person name="Weinman A."/>
            <person name="Muench P."/>
            <person name="Garrido Oter R."/>
            <person name="Ver Loren van Themaat E."/>
            <person name="Dallerey J.-F."/>
            <person name="Damm U."/>
            <person name="Henrissat B."/>
            <person name="Lespinet O."/>
            <person name="Thon M."/>
            <person name="Kemen E."/>
            <person name="McHardy A.C."/>
            <person name="Schulze-Lefert P."/>
            <person name="O'Connell R.J."/>
        </authorList>
    </citation>
    <scope>NUCLEOTIDE SEQUENCE [LARGE SCALE GENOMIC DNA]</scope>
    <source>
        <strain evidence="5 6">0861</strain>
    </source>
</reference>
<comment type="similarity">
    <text evidence="1">Belongs to the AIM6 family.</text>
</comment>
<gene>
    <name evidence="5" type="ORF">CT0861_08805</name>
</gene>
<feature type="compositionally biased region" description="Low complexity" evidence="3">
    <location>
        <begin position="37"/>
        <end position="53"/>
    </location>
</feature>
<feature type="transmembrane region" description="Helical" evidence="4">
    <location>
        <begin position="478"/>
        <end position="499"/>
    </location>
</feature>
<dbReference type="SUPFAM" id="SSF51695">
    <property type="entry name" value="PLC-like phosphodiesterases"/>
    <property type="match status" value="1"/>
</dbReference>
<keyword evidence="4" id="KW-0472">Membrane</keyword>
<dbReference type="InterPro" id="IPR017946">
    <property type="entry name" value="PLC-like_Pdiesterase_TIM-brl"/>
</dbReference>
<comment type="caution">
    <text evidence="5">The sequence shown here is derived from an EMBL/GenBank/DDBJ whole genome shotgun (WGS) entry which is preliminary data.</text>
</comment>
<sequence length="526" mass="59912">LPIVLYLIPLPSHRPIGKLTFKLNRGVGVPDSLRDMATSSSPASLSPPSSTEESGFHHNARRHLFRERCFWPVRVSPPPILWNIIPQKVRWWLKNQSIGRDLICLTFGITVGASIIIVILYALVFVSKPHSTQSYLPYDSNSNKPLSSDGNLEEVLDRWLSDYARSVTPKPCHSHNDYWRPYPLFSALVAGCTGVEADIWLSDDGTDLLVGHDRNALSSNATLKTLYLDPLLKILDAENPDYTWANHTPYDQPRGAFKTDPNATLVLLIDVKSDPRETWPLLVKQLEPLRQKQFLTRYEHIQTSPGFETKQSRWPAAVTVVGTGNLDRRTFFDTEHRSYPDFNSFHDTFIDAPLEILPNENTFWRYAGNDPNYSGSITSASIVWDVDETYMTSTSFKQTIGSVRAGFSKNQLAKLREQIHTARQSGLKTRYWDIPDWPIGYRDYIWQVLVEEGVDLLNVDDLEGATKQGWVEGYIKDVIWMAVVSAYIFGCGFAMLVMWRRHLRRQWLQRIADANSRGLDAGDVEL</sequence>
<dbReference type="InterPro" id="IPR051236">
    <property type="entry name" value="HAT_RTT109-like"/>
</dbReference>
<feature type="non-terminal residue" evidence="5">
    <location>
        <position position="1"/>
    </location>
</feature>
<dbReference type="PANTHER" id="PTHR31571">
    <property type="entry name" value="ALTERED INHERITANCE OF MITOCHONDRIA PROTEIN 6"/>
    <property type="match status" value="1"/>
</dbReference>
<organism evidence="5 6">
    <name type="scientific">Colletotrichum tofieldiae</name>
    <dbReference type="NCBI Taxonomy" id="708197"/>
    <lineage>
        <taxon>Eukaryota</taxon>
        <taxon>Fungi</taxon>
        <taxon>Dikarya</taxon>
        <taxon>Ascomycota</taxon>
        <taxon>Pezizomycotina</taxon>
        <taxon>Sordariomycetes</taxon>
        <taxon>Hypocreomycetidae</taxon>
        <taxon>Glomerellales</taxon>
        <taxon>Glomerellaceae</taxon>
        <taxon>Colletotrichum</taxon>
        <taxon>Colletotrichum spaethianum species complex</taxon>
    </lineage>
</organism>
<evidence type="ECO:0000256" key="2">
    <source>
        <dbReference type="ARBA" id="ARBA00014286"/>
    </source>
</evidence>
<dbReference type="EMBL" id="LFIV01000179">
    <property type="protein sequence ID" value="KZL66387.1"/>
    <property type="molecule type" value="Genomic_DNA"/>
</dbReference>
<dbReference type="AlphaFoldDB" id="A0A166P4M6"/>
<proteinExistence type="inferred from homology"/>
<dbReference type="GO" id="GO:0006629">
    <property type="term" value="P:lipid metabolic process"/>
    <property type="evidence" value="ECO:0007669"/>
    <property type="project" value="InterPro"/>
</dbReference>
<accession>A0A166P4M6</accession>
<dbReference type="STRING" id="708197.A0A166P4M6"/>
<dbReference type="GO" id="GO:0008081">
    <property type="term" value="F:phosphoric diester hydrolase activity"/>
    <property type="evidence" value="ECO:0007669"/>
    <property type="project" value="InterPro"/>
</dbReference>
<dbReference type="PANTHER" id="PTHR31571:SF1">
    <property type="entry name" value="ALTERED INHERITANCE OF MITOCHONDRIA PROTEIN 6"/>
    <property type="match status" value="1"/>
</dbReference>
<feature type="transmembrane region" description="Helical" evidence="4">
    <location>
        <begin position="102"/>
        <end position="126"/>
    </location>
</feature>
<name>A0A166P4M6_9PEZI</name>
<keyword evidence="6" id="KW-1185">Reference proteome</keyword>